<accession>A0A6J5VQY3</accession>
<evidence type="ECO:0000313" key="1">
    <source>
        <dbReference type="EMBL" id="CAB4289735.1"/>
    </source>
</evidence>
<evidence type="ECO:0000313" key="2">
    <source>
        <dbReference type="Proteomes" id="UP000507222"/>
    </source>
</evidence>
<gene>
    <name evidence="1" type="ORF">CURHAP_LOCUS49221</name>
</gene>
<dbReference type="AlphaFoldDB" id="A0A6J5VQY3"/>
<organism evidence="1 2">
    <name type="scientific">Prunus armeniaca</name>
    <name type="common">Apricot</name>
    <name type="synonym">Armeniaca vulgaris</name>
    <dbReference type="NCBI Taxonomy" id="36596"/>
    <lineage>
        <taxon>Eukaryota</taxon>
        <taxon>Viridiplantae</taxon>
        <taxon>Streptophyta</taxon>
        <taxon>Embryophyta</taxon>
        <taxon>Tracheophyta</taxon>
        <taxon>Spermatophyta</taxon>
        <taxon>Magnoliopsida</taxon>
        <taxon>eudicotyledons</taxon>
        <taxon>Gunneridae</taxon>
        <taxon>Pentapetalae</taxon>
        <taxon>rosids</taxon>
        <taxon>fabids</taxon>
        <taxon>Rosales</taxon>
        <taxon>Rosaceae</taxon>
        <taxon>Amygdaloideae</taxon>
        <taxon>Amygdaleae</taxon>
        <taxon>Prunus</taxon>
    </lineage>
</organism>
<dbReference type="EMBL" id="CAEKDK010000008">
    <property type="protein sequence ID" value="CAB4289735.1"/>
    <property type="molecule type" value="Genomic_DNA"/>
</dbReference>
<sequence length="225" mass="25706">MRADHGINDLRPRLGQAACDVRHCAKNMGNHVRLTIMRDNEVKAAIDFEKARKEWRPVKVWVCANNLGKNRRMKKKLLCTGLRCNEFSMAIDFVASHPTFTAYVDFFATKKLAAHSLQKPSRRGLTSLSASNWQRRGGMTSARFQFPWITKKLAARSLQKAKQERADISVCLQSATQVIVTSTTELDYFLDVSLDQGWNDMSVLTRGGMTSARFKFLWQRFSELK</sequence>
<name>A0A6J5VQY3_PRUAR</name>
<reference evidence="1 2" key="1">
    <citation type="submission" date="2020-05" db="EMBL/GenBank/DDBJ databases">
        <authorList>
            <person name="Campoy J."/>
            <person name="Schneeberger K."/>
            <person name="Spophaly S."/>
        </authorList>
    </citation>
    <scope>NUCLEOTIDE SEQUENCE [LARGE SCALE GENOMIC DNA]</scope>
    <source>
        <strain evidence="1">PruArmRojPasFocal</strain>
    </source>
</reference>
<dbReference type="Proteomes" id="UP000507222">
    <property type="component" value="Unassembled WGS sequence"/>
</dbReference>
<protein>
    <submittedName>
        <fullName evidence="1">Uncharacterized protein</fullName>
    </submittedName>
</protein>
<proteinExistence type="predicted"/>